<dbReference type="InterPro" id="IPR001647">
    <property type="entry name" value="HTH_TetR"/>
</dbReference>
<dbReference type="Pfam" id="PF17754">
    <property type="entry name" value="TetR_C_14"/>
    <property type="match status" value="1"/>
</dbReference>
<dbReference type="InterPro" id="IPR050109">
    <property type="entry name" value="HTH-type_TetR-like_transc_reg"/>
</dbReference>
<dbReference type="PANTHER" id="PTHR30055">
    <property type="entry name" value="HTH-TYPE TRANSCRIPTIONAL REGULATOR RUTR"/>
    <property type="match status" value="1"/>
</dbReference>
<keyword evidence="2 4" id="KW-0238">DNA-binding</keyword>
<dbReference type="InterPro" id="IPR041347">
    <property type="entry name" value="MftR_C"/>
</dbReference>
<dbReference type="SUPFAM" id="SSF46689">
    <property type="entry name" value="Homeodomain-like"/>
    <property type="match status" value="1"/>
</dbReference>
<proteinExistence type="predicted"/>
<dbReference type="PANTHER" id="PTHR30055:SF238">
    <property type="entry name" value="MYCOFACTOCIN BIOSYNTHESIS TRANSCRIPTIONAL REGULATOR MFTR-RELATED"/>
    <property type="match status" value="1"/>
</dbReference>
<organism evidence="6 7">
    <name type="scientific">Streptomyces prunicolor</name>
    <dbReference type="NCBI Taxonomy" id="67348"/>
    <lineage>
        <taxon>Bacteria</taxon>
        <taxon>Bacillati</taxon>
        <taxon>Actinomycetota</taxon>
        <taxon>Actinomycetes</taxon>
        <taxon>Kitasatosporales</taxon>
        <taxon>Streptomycetaceae</taxon>
        <taxon>Streptomyces</taxon>
    </lineage>
</organism>
<dbReference type="RefSeq" id="WP_317773881.1">
    <property type="nucleotide sequence ID" value="NZ_JAWMAJ010000122.1"/>
</dbReference>
<evidence type="ECO:0000259" key="5">
    <source>
        <dbReference type="PROSITE" id="PS50977"/>
    </source>
</evidence>
<keyword evidence="1" id="KW-0805">Transcription regulation</keyword>
<dbReference type="Pfam" id="PF00440">
    <property type="entry name" value="TetR_N"/>
    <property type="match status" value="1"/>
</dbReference>
<evidence type="ECO:0000313" key="6">
    <source>
        <dbReference type="EMBL" id="MDV7220228.1"/>
    </source>
</evidence>
<keyword evidence="7" id="KW-1185">Reference proteome</keyword>
<evidence type="ECO:0000313" key="7">
    <source>
        <dbReference type="Proteomes" id="UP001187346"/>
    </source>
</evidence>
<reference evidence="6 7" key="1">
    <citation type="submission" date="2023-10" db="EMBL/GenBank/DDBJ databases">
        <title>Characterization of rhizosphere-enriched actinobacteria from wheat plants lab-grown on chernevaya soil.</title>
        <authorList>
            <person name="Tikhonova E.N."/>
            <person name="Konopkin A."/>
            <person name="Kravchenko I.K."/>
        </authorList>
    </citation>
    <scope>NUCLEOTIDE SEQUENCE [LARGE SCALE GENOMIC DNA]</scope>
    <source>
        <strain evidence="6 7">RR29</strain>
    </source>
</reference>
<gene>
    <name evidence="6" type="ORF">R5A26_30225</name>
</gene>
<sequence>MGRWMPDAAGRLSRAALELYEERGFEDTMVAEIAERAGLTKRTFFRHFPDKREVLFPLSARIHEVIVDAMAAAPADRSPLAVVMEGYDAAVDMVNKGHAQARRRRAVIMANPELLERQLTKFAATSAAVTEALCERGVAPRVAFLTAAAGAAAWRDARECWIEGPETQDLHALLRESVAELRAAVAAPLVP</sequence>
<dbReference type="EMBL" id="JAWMAJ010000122">
    <property type="protein sequence ID" value="MDV7220228.1"/>
    <property type="molecule type" value="Genomic_DNA"/>
</dbReference>
<feature type="DNA-binding region" description="H-T-H motif" evidence="4">
    <location>
        <begin position="29"/>
        <end position="48"/>
    </location>
</feature>
<dbReference type="PRINTS" id="PR00455">
    <property type="entry name" value="HTHTETR"/>
</dbReference>
<comment type="caution">
    <text evidence="6">The sequence shown here is derived from an EMBL/GenBank/DDBJ whole genome shotgun (WGS) entry which is preliminary data.</text>
</comment>
<evidence type="ECO:0000256" key="3">
    <source>
        <dbReference type="ARBA" id="ARBA00023163"/>
    </source>
</evidence>
<name>A0ABU4FI02_9ACTN</name>
<dbReference type="Gene3D" id="1.10.357.10">
    <property type="entry name" value="Tetracycline Repressor, domain 2"/>
    <property type="match status" value="1"/>
</dbReference>
<dbReference type="InterPro" id="IPR009057">
    <property type="entry name" value="Homeodomain-like_sf"/>
</dbReference>
<keyword evidence="3" id="KW-0804">Transcription</keyword>
<protein>
    <submittedName>
        <fullName evidence="6">TetR family transcriptional regulator</fullName>
    </submittedName>
</protein>
<evidence type="ECO:0000256" key="4">
    <source>
        <dbReference type="PROSITE-ProRule" id="PRU00335"/>
    </source>
</evidence>
<feature type="domain" description="HTH tetR-type" evidence="5">
    <location>
        <begin position="6"/>
        <end position="66"/>
    </location>
</feature>
<evidence type="ECO:0000256" key="1">
    <source>
        <dbReference type="ARBA" id="ARBA00023015"/>
    </source>
</evidence>
<dbReference type="PROSITE" id="PS50977">
    <property type="entry name" value="HTH_TETR_2"/>
    <property type="match status" value="1"/>
</dbReference>
<accession>A0ABU4FI02</accession>
<evidence type="ECO:0000256" key="2">
    <source>
        <dbReference type="ARBA" id="ARBA00023125"/>
    </source>
</evidence>
<dbReference type="Proteomes" id="UP001187346">
    <property type="component" value="Unassembled WGS sequence"/>
</dbReference>